<dbReference type="EMBL" id="QYBC01000004">
    <property type="protein sequence ID" value="RYB06438.1"/>
    <property type="molecule type" value="Genomic_DNA"/>
</dbReference>
<keyword evidence="1" id="KW-0732">Signal</keyword>
<keyword evidence="3" id="KW-1185">Reference proteome</keyword>
<dbReference type="Proteomes" id="UP000289411">
    <property type="component" value="Unassembled WGS sequence"/>
</dbReference>
<evidence type="ECO:0000313" key="2">
    <source>
        <dbReference type="EMBL" id="RYB06438.1"/>
    </source>
</evidence>
<sequence length="59" mass="6029">MGRLSLVAAAILALALGGCAAQPRTATRSSPADAARLERECPAGSFLGTMTVNCPQRVE</sequence>
<evidence type="ECO:0000313" key="3">
    <source>
        <dbReference type="Proteomes" id="UP000289411"/>
    </source>
</evidence>
<evidence type="ECO:0008006" key="4">
    <source>
        <dbReference type="Google" id="ProtNLM"/>
    </source>
</evidence>
<organism evidence="2 3">
    <name type="scientific">Lichenibacterium ramalinae</name>
    <dbReference type="NCBI Taxonomy" id="2316527"/>
    <lineage>
        <taxon>Bacteria</taxon>
        <taxon>Pseudomonadati</taxon>
        <taxon>Pseudomonadota</taxon>
        <taxon>Alphaproteobacteria</taxon>
        <taxon>Hyphomicrobiales</taxon>
        <taxon>Lichenihabitantaceae</taxon>
        <taxon>Lichenibacterium</taxon>
    </lineage>
</organism>
<evidence type="ECO:0000256" key="1">
    <source>
        <dbReference type="SAM" id="SignalP"/>
    </source>
</evidence>
<reference evidence="2 3" key="2">
    <citation type="submission" date="2019-02" db="EMBL/GenBank/DDBJ databases">
        <title>'Lichenibacterium ramalinii' gen. nov. sp. nov., 'Lichenibacterium minor' gen. nov. sp. nov.</title>
        <authorList>
            <person name="Pankratov T."/>
        </authorList>
    </citation>
    <scope>NUCLEOTIDE SEQUENCE [LARGE SCALE GENOMIC DNA]</scope>
    <source>
        <strain evidence="2 3">RmlP001</strain>
    </source>
</reference>
<proteinExistence type="predicted"/>
<dbReference type="AlphaFoldDB" id="A0A4Q2RHZ2"/>
<comment type="caution">
    <text evidence="2">The sequence shown here is derived from an EMBL/GenBank/DDBJ whole genome shotgun (WGS) entry which is preliminary data.</text>
</comment>
<accession>A0A4Q2RHZ2</accession>
<protein>
    <recommendedName>
        <fullName evidence="4">Lipoprotein</fullName>
    </recommendedName>
</protein>
<gene>
    <name evidence="2" type="ORF">D3272_06755</name>
</gene>
<feature type="chain" id="PRO_5020727481" description="Lipoprotein" evidence="1">
    <location>
        <begin position="21"/>
        <end position="59"/>
    </location>
</feature>
<feature type="signal peptide" evidence="1">
    <location>
        <begin position="1"/>
        <end position="20"/>
    </location>
</feature>
<reference evidence="2 3" key="1">
    <citation type="submission" date="2018-09" db="EMBL/GenBank/DDBJ databases">
        <authorList>
            <person name="Grouzdev D.S."/>
            <person name="Krutkina M.S."/>
        </authorList>
    </citation>
    <scope>NUCLEOTIDE SEQUENCE [LARGE SCALE GENOMIC DNA]</scope>
    <source>
        <strain evidence="2 3">RmlP001</strain>
    </source>
</reference>
<dbReference type="PROSITE" id="PS51257">
    <property type="entry name" value="PROKAR_LIPOPROTEIN"/>
    <property type="match status" value="1"/>
</dbReference>
<name>A0A4Q2RHZ2_9HYPH</name>